<evidence type="ECO:0000313" key="7">
    <source>
        <dbReference type="EMBL" id="MEE6305518.1"/>
    </source>
</evidence>
<evidence type="ECO:0000256" key="2">
    <source>
        <dbReference type="ARBA" id="ARBA00022723"/>
    </source>
</evidence>
<comment type="caution">
    <text evidence="7">The sequence shown here is derived from an EMBL/GenBank/DDBJ whole genome shotgun (WGS) entry which is preliminary data.</text>
</comment>
<dbReference type="PANTHER" id="PTHR48267">
    <property type="entry name" value="CUPREDOXIN SUPERFAMILY PROTEIN"/>
    <property type="match status" value="1"/>
</dbReference>
<organism evidence="7 8">
    <name type="scientific">Plantactinospora veratri</name>
    <dbReference type="NCBI Taxonomy" id="1436122"/>
    <lineage>
        <taxon>Bacteria</taxon>
        <taxon>Bacillati</taxon>
        <taxon>Actinomycetota</taxon>
        <taxon>Actinomycetes</taxon>
        <taxon>Micromonosporales</taxon>
        <taxon>Micromonosporaceae</taxon>
        <taxon>Plantactinospora</taxon>
    </lineage>
</organism>
<evidence type="ECO:0000259" key="6">
    <source>
        <dbReference type="Pfam" id="PF07732"/>
    </source>
</evidence>
<evidence type="ECO:0000259" key="5">
    <source>
        <dbReference type="Pfam" id="PF07731"/>
    </source>
</evidence>
<dbReference type="CDD" id="cd13890">
    <property type="entry name" value="CuRO_3_CueO_FtsP"/>
    <property type="match status" value="1"/>
</dbReference>
<proteinExistence type="inferred from homology"/>
<evidence type="ECO:0000256" key="3">
    <source>
        <dbReference type="ARBA" id="ARBA00023002"/>
    </source>
</evidence>
<dbReference type="Pfam" id="PF07732">
    <property type="entry name" value="Cu-oxidase_3"/>
    <property type="match status" value="1"/>
</dbReference>
<feature type="domain" description="Plastocyanin-like" evidence="6">
    <location>
        <begin position="86"/>
        <end position="197"/>
    </location>
</feature>
<sequence length="529" mass="57365">MTAVTAEPAVTALTATRRKVLGWLGAGTGLLVAPAAGYAGYLWAESGRSNVGTLSFRNRLPIPPLLPPTADADGRKRFRLTLAAGRTELLPGTSTTTWGANGPILGPTLRARRGDRVAVDVTNNLPETSSVHWHGMHLPAVMDGGPHQPIQPGRTWQPYWTVEQRAATLWYHPHLHRRTAAHVYRGVAGLFLVDDDESDALPLPRRYGVDDIPLILQDRKLHDDGTLDESGLEFGGFSITGLLGDRILVNGGYDPYLAVDAELVRFRLLNGANARVFSVGFADDREFSLVATDAGLRDAPLPLRRLMLSPGERAEIVVRFRPGEEVLLRGFPAPMGGNALIRRLAGGADTFDLLKIIAAPALRPSPALPPRLAAAPPVPAPTRAEPTRAEPYRMTMGDFRFDERVMDPTRIDRVVRAGSVETWEIGNTGGIPHNFHVHGAAFHLLDVDGRPPAPQLAGEKDTVYVPPGGRVRLAVRFLAHSDVRAPYMFHCHLLAHEDAGMMGQFIVVSARDEPRVPADLAGTHPGHGK</sequence>
<dbReference type="PROSITE" id="PS00080">
    <property type="entry name" value="MULTICOPPER_OXIDASE2"/>
    <property type="match status" value="1"/>
</dbReference>
<dbReference type="InterPro" id="IPR008972">
    <property type="entry name" value="Cupredoxin"/>
</dbReference>
<keyword evidence="8" id="KW-1185">Reference proteome</keyword>
<gene>
    <name evidence="7" type="ORF">V1634_01545</name>
</gene>
<feature type="domain" description="Plastocyanin-like" evidence="5">
    <location>
        <begin position="387"/>
        <end position="508"/>
    </location>
</feature>
<dbReference type="InterPro" id="IPR011707">
    <property type="entry name" value="Cu-oxidase-like_N"/>
</dbReference>
<dbReference type="Proteomes" id="UP001339911">
    <property type="component" value="Unassembled WGS sequence"/>
</dbReference>
<name>A0ABU7S6J0_9ACTN</name>
<evidence type="ECO:0000313" key="8">
    <source>
        <dbReference type="Proteomes" id="UP001339911"/>
    </source>
</evidence>
<dbReference type="Pfam" id="PF07731">
    <property type="entry name" value="Cu-oxidase_2"/>
    <property type="match status" value="1"/>
</dbReference>
<dbReference type="EMBL" id="JAZGQL010000001">
    <property type="protein sequence ID" value="MEE6305518.1"/>
    <property type="molecule type" value="Genomic_DNA"/>
</dbReference>
<reference evidence="7 8" key="1">
    <citation type="submission" date="2024-01" db="EMBL/GenBank/DDBJ databases">
        <title>Genome insights into Plantactinospora veratri sp. nov.</title>
        <authorList>
            <person name="Wang L."/>
        </authorList>
    </citation>
    <scope>NUCLEOTIDE SEQUENCE [LARGE SCALE GENOMIC DNA]</scope>
    <source>
        <strain evidence="7 8">NEAU-FHS4</strain>
    </source>
</reference>
<feature type="transmembrane region" description="Helical" evidence="4">
    <location>
        <begin position="20"/>
        <end position="44"/>
    </location>
</feature>
<dbReference type="CDD" id="cd13867">
    <property type="entry name" value="CuRO_2_CueO_FtsP"/>
    <property type="match status" value="1"/>
</dbReference>
<keyword evidence="2" id="KW-0479">Metal-binding</keyword>
<dbReference type="InterPro" id="IPR002355">
    <property type="entry name" value="Cu_oxidase_Cu_BS"/>
</dbReference>
<keyword evidence="4" id="KW-0812">Transmembrane</keyword>
<dbReference type="RefSeq" id="WP_331205899.1">
    <property type="nucleotide sequence ID" value="NZ_JAZGQL010000001.1"/>
</dbReference>
<keyword evidence="4" id="KW-0472">Membrane</keyword>
<dbReference type="InterPro" id="IPR011706">
    <property type="entry name" value="Cu-oxidase_C"/>
</dbReference>
<accession>A0ABU7S6J0</accession>
<dbReference type="Gene3D" id="2.60.40.420">
    <property type="entry name" value="Cupredoxins - blue copper proteins"/>
    <property type="match status" value="3"/>
</dbReference>
<dbReference type="PANTHER" id="PTHR48267:SF1">
    <property type="entry name" value="BILIRUBIN OXIDASE"/>
    <property type="match status" value="1"/>
</dbReference>
<dbReference type="CDD" id="cd04232">
    <property type="entry name" value="CuRO_1_CueO_FtsP"/>
    <property type="match status" value="1"/>
</dbReference>
<evidence type="ECO:0000256" key="1">
    <source>
        <dbReference type="ARBA" id="ARBA00010609"/>
    </source>
</evidence>
<keyword evidence="4" id="KW-1133">Transmembrane helix</keyword>
<protein>
    <submittedName>
        <fullName evidence="7">Multicopper oxidase domain-containing protein</fullName>
    </submittedName>
</protein>
<comment type="similarity">
    <text evidence="1">Belongs to the multicopper oxidase family.</text>
</comment>
<keyword evidence="3" id="KW-0560">Oxidoreductase</keyword>
<dbReference type="InterPro" id="IPR045087">
    <property type="entry name" value="Cu-oxidase_fam"/>
</dbReference>
<dbReference type="SUPFAM" id="SSF49503">
    <property type="entry name" value="Cupredoxins"/>
    <property type="match status" value="3"/>
</dbReference>
<evidence type="ECO:0000256" key="4">
    <source>
        <dbReference type="SAM" id="Phobius"/>
    </source>
</evidence>